<organism evidence="2 3">
    <name type="scientific">Syphacia muris</name>
    <dbReference type="NCBI Taxonomy" id="451379"/>
    <lineage>
        <taxon>Eukaryota</taxon>
        <taxon>Metazoa</taxon>
        <taxon>Ecdysozoa</taxon>
        <taxon>Nematoda</taxon>
        <taxon>Chromadorea</taxon>
        <taxon>Rhabditida</taxon>
        <taxon>Spirurina</taxon>
        <taxon>Oxyuridomorpha</taxon>
        <taxon>Oxyuroidea</taxon>
        <taxon>Oxyuridae</taxon>
        <taxon>Syphacia</taxon>
    </lineage>
</organism>
<dbReference type="PANTHER" id="PTHR15276:SF0">
    <property type="entry name" value="COILED-COIL DOMAIN-CONTAINING PROTEIN 6"/>
    <property type="match status" value="1"/>
</dbReference>
<sequence>MSNDISNSRVCNATSLVSGLRGHENVMEMQRTKRTLANKNNNSGISIPDDFNPRSIFATQSKMASFHFSQMMKESPPSAISDDTLLSLFEGRIPGTVVEYDRLLTKAVELLHQKMQRDVTKCSFFSRNCTNDFFKEEIVCLRSRNESLAQMNKTMREKNVRLHAKAEQEEEYISNMLLKRIQRLKNDKEALALKYEQEEEFLTNDLTRKLTQLQSERDELAGRVEAEQSSVVDKLLVKIRKLEAEINANHTALEQLRREKVDLENALEHEQESLFNTLGKRMDQLEAEKR</sequence>
<keyword evidence="2" id="KW-1185">Reference proteome</keyword>
<keyword evidence="1" id="KW-0175">Coiled coil</keyword>
<name>A0A0N5ABA3_9BILA</name>
<dbReference type="Proteomes" id="UP000046393">
    <property type="component" value="Unplaced"/>
</dbReference>
<dbReference type="PANTHER" id="PTHR15276">
    <property type="entry name" value="H4 D10S170 PROTEIN-RELATED"/>
    <property type="match status" value="1"/>
</dbReference>
<dbReference type="Pfam" id="PF09755">
    <property type="entry name" value="DUF2046"/>
    <property type="match status" value="1"/>
</dbReference>
<protein>
    <submittedName>
        <fullName evidence="3">Uncharacterized protein</fullName>
    </submittedName>
</protein>
<proteinExistence type="predicted"/>
<evidence type="ECO:0000313" key="3">
    <source>
        <dbReference type="WBParaSite" id="SMUV_0000142901-mRNA-1"/>
    </source>
</evidence>
<dbReference type="STRING" id="451379.A0A0N5ABA3"/>
<reference evidence="3" key="1">
    <citation type="submission" date="2017-02" db="UniProtKB">
        <authorList>
            <consortium name="WormBaseParasite"/>
        </authorList>
    </citation>
    <scope>IDENTIFICATION</scope>
</reference>
<evidence type="ECO:0000256" key="1">
    <source>
        <dbReference type="SAM" id="Coils"/>
    </source>
</evidence>
<dbReference type="WBParaSite" id="SMUV_0000142901-mRNA-1">
    <property type="protein sequence ID" value="SMUV_0000142901-mRNA-1"/>
    <property type="gene ID" value="SMUV_0000142901"/>
</dbReference>
<dbReference type="AlphaFoldDB" id="A0A0N5ABA3"/>
<dbReference type="InterPro" id="IPR019152">
    <property type="entry name" value="DUF2046"/>
</dbReference>
<feature type="coiled-coil region" evidence="1">
    <location>
        <begin position="174"/>
        <end position="273"/>
    </location>
</feature>
<accession>A0A0N5ABA3</accession>
<evidence type="ECO:0000313" key="2">
    <source>
        <dbReference type="Proteomes" id="UP000046393"/>
    </source>
</evidence>